<organism evidence="1 2">
    <name type="scientific">Polaribacter glomeratus</name>
    <dbReference type="NCBI Taxonomy" id="102"/>
    <lineage>
        <taxon>Bacteria</taxon>
        <taxon>Pseudomonadati</taxon>
        <taxon>Bacteroidota</taxon>
        <taxon>Flavobacteriia</taxon>
        <taxon>Flavobacteriales</taxon>
        <taxon>Flavobacteriaceae</taxon>
    </lineage>
</organism>
<dbReference type="Pfam" id="PF11171">
    <property type="entry name" value="DUF2958"/>
    <property type="match status" value="1"/>
</dbReference>
<dbReference type="Proteomes" id="UP000239068">
    <property type="component" value="Unassembled WGS sequence"/>
</dbReference>
<dbReference type="InterPro" id="IPR021341">
    <property type="entry name" value="DUF2958"/>
</dbReference>
<dbReference type="AlphaFoldDB" id="A0A2S7WGQ5"/>
<sequence length="124" mass="14784">MKLITPELERRFSEAKEDTALDQTLFLAKFLNPCGNEIWYASEYDAKTKTCYGYVTGREYADDWEFFSIPKLEARKLHFGLSIQRELYFEEITLEQVLNPICLSGDFDFEKFKRNREQSEELER</sequence>
<dbReference type="RefSeq" id="WP_105021800.1">
    <property type="nucleotide sequence ID" value="NZ_MSCM01000002.1"/>
</dbReference>
<accession>A0A2S7WGQ5</accession>
<gene>
    <name evidence="1" type="ORF">BTO16_11335</name>
</gene>
<evidence type="ECO:0000313" key="1">
    <source>
        <dbReference type="EMBL" id="PQJ76491.1"/>
    </source>
</evidence>
<name>A0A2S7WGQ5_9FLAO</name>
<dbReference type="EMBL" id="MSCM01000002">
    <property type="protein sequence ID" value="PQJ76491.1"/>
    <property type="molecule type" value="Genomic_DNA"/>
</dbReference>
<proteinExistence type="predicted"/>
<dbReference type="OrthoDB" id="1070337at2"/>
<comment type="caution">
    <text evidence="1">The sequence shown here is derived from an EMBL/GenBank/DDBJ whole genome shotgun (WGS) entry which is preliminary data.</text>
</comment>
<reference evidence="1 2" key="1">
    <citation type="submission" date="2016-12" db="EMBL/GenBank/DDBJ databases">
        <title>Trade-off between light-utilization and light-protection in marine flavobacteria.</title>
        <authorList>
            <person name="Kumagai Y."/>
            <person name="Yoshizawa S."/>
            <person name="Kogure K."/>
            <person name="Iwasaki W."/>
        </authorList>
    </citation>
    <scope>NUCLEOTIDE SEQUENCE [LARGE SCALE GENOMIC DNA]</scope>
    <source>
        <strain evidence="1 2">ATCC 43844</strain>
    </source>
</reference>
<evidence type="ECO:0008006" key="3">
    <source>
        <dbReference type="Google" id="ProtNLM"/>
    </source>
</evidence>
<evidence type="ECO:0000313" key="2">
    <source>
        <dbReference type="Proteomes" id="UP000239068"/>
    </source>
</evidence>
<protein>
    <recommendedName>
        <fullName evidence="3">DUF2958 domain-containing protein</fullName>
    </recommendedName>
</protein>
<keyword evidence="2" id="KW-1185">Reference proteome</keyword>